<dbReference type="GO" id="GO:0016787">
    <property type="term" value="F:hydrolase activity"/>
    <property type="evidence" value="ECO:0007669"/>
    <property type="project" value="UniProtKB-KW"/>
</dbReference>
<evidence type="ECO:0000256" key="4">
    <source>
        <dbReference type="ARBA" id="ARBA00022917"/>
    </source>
</evidence>
<reference evidence="6" key="1">
    <citation type="journal article" date="2021" name="Open Biol.">
        <title>Shared evolutionary footprints suggest mitochondrial oxidative damage underlies multiple complex I losses in fungi.</title>
        <authorList>
            <person name="Schikora-Tamarit M.A."/>
            <person name="Marcet-Houben M."/>
            <person name="Nosek J."/>
            <person name="Gabaldon T."/>
        </authorList>
    </citation>
    <scope>NUCLEOTIDE SEQUENCE</scope>
    <source>
        <strain evidence="6">CBS6341</strain>
    </source>
</reference>
<dbReference type="EMBL" id="JAEUBF010000390">
    <property type="protein sequence ID" value="KAH3679080.1"/>
    <property type="molecule type" value="Genomic_DNA"/>
</dbReference>
<accession>A0A9P8PWY8</accession>
<keyword evidence="2" id="KW-0963">Cytoplasm</keyword>
<sequence length="67" mass="7828">MSSKYDDDDEITPEDEEKINILIPVIKADLQEYTGFSDLDIKDTLWNNYLEIEPTIKELKSKLAHIE</sequence>
<gene>
    <name evidence="6" type="ORF">WICMUC_001276</name>
</gene>
<name>A0A9P8PWY8_9ASCO</name>
<evidence type="ECO:0000313" key="6">
    <source>
        <dbReference type="EMBL" id="KAH3679080.1"/>
    </source>
</evidence>
<dbReference type="OrthoDB" id="4024467at2759"/>
<feature type="domain" description="HBS1-like protein N-terminal" evidence="5">
    <location>
        <begin position="6"/>
        <end position="62"/>
    </location>
</feature>
<dbReference type="Proteomes" id="UP000769528">
    <property type="component" value="Unassembled WGS sequence"/>
</dbReference>
<evidence type="ECO:0000313" key="7">
    <source>
        <dbReference type="Proteomes" id="UP000769528"/>
    </source>
</evidence>
<keyword evidence="7" id="KW-1185">Reference proteome</keyword>
<proteinExistence type="predicted"/>
<organism evidence="6 7">
    <name type="scientific">Wickerhamomyces mucosus</name>
    <dbReference type="NCBI Taxonomy" id="1378264"/>
    <lineage>
        <taxon>Eukaryota</taxon>
        <taxon>Fungi</taxon>
        <taxon>Dikarya</taxon>
        <taxon>Ascomycota</taxon>
        <taxon>Saccharomycotina</taxon>
        <taxon>Saccharomycetes</taxon>
        <taxon>Phaffomycetales</taxon>
        <taxon>Wickerhamomycetaceae</taxon>
        <taxon>Wickerhamomyces</taxon>
    </lineage>
</organism>
<protein>
    <recommendedName>
        <fullName evidence="5">HBS1-like protein N-terminal domain-containing protein</fullName>
    </recommendedName>
</protein>
<keyword evidence="3" id="KW-0378">Hydrolase</keyword>
<keyword evidence="4" id="KW-0648">Protein biosynthesis</keyword>
<reference evidence="6" key="2">
    <citation type="submission" date="2021-01" db="EMBL/GenBank/DDBJ databases">
        <authorList>
            <person name="Schikora-Tamarit M.A."/>
        </authorList>
    </citation>
    <scope>NUCLEOTIDE SEQUENCE</scope>
    <source>
        <strain evidence="6">CBS6341</strain>
    </source>
</reference>
<dbReference type="Pfam" id="PF08938">
    <property type="entry name" value="HBS1_N"/>
    <property type="match status" value="1"/>
</dbReference>
<evidence type="ECO:0000256" key="1">
    <source>
        <dbReference type="ARBA" id="ARBA00004496"/>
    </source>
</evidence>
<comment type="caution">
    <text evidence="6">The sequence shown here is derived from an EMBL/GenBank/DDBJ whole genome shotgun (WGS) entry which is preliminary data.</text>
</comment>
<dbReference type="GO" id="GO:0006412">
    <property type="term" value="P:translation"/>
    <property type="evidence" value="ECO:0007669"/>
    <property type="project" value="UniProtKB-KW"/>
</dbReference>
<evidence type="ECO:0000256" key="2">
    <source>
        <dbReference type="ARBA" id="ARBA00022490"/>
    </source>
</evidence>
<dbReference type="AlphaFoldDB" id="A0A9P8PWY8"/>
<dbReference type="InterPro" id="IPR015033">
    <property type="entry name" value="HBS1-like_N"/>
</dbReference>
<comment type="subcellular location">
    <subcellularLocation>
        <location evidence="1">Cytoplasm</location>
    </subcellularLocation>
</comment>
<evidence type="ECO:0000259" key="5">
    <source>
        <dbReference type="Pfam" id="PF08938"/>
    </source>
</evidence>
<dbReference type="GO" id="GO:0005737">
    <property type="term" value="C:cytoplasm"/>
    <property type="evidence" value="ECO:0007669"/>
    <property type="project" value="UniProtKB-SubCell"/>
</dbReference>
<evidence type="ECO:0000256" key="3">
    <source>
        <dbReference type="ARBA" id="ARBA00022801"/>
    </source>
</evidence>